<gene>
    <name evidence="1" type="ORF">METZ01_LOCUS82696</name>
</gene>
<organism evidence="1">
    <name type="scientific">marine metagenome</name>
    <dbReference type="NCBI Taxonomy" id="408172"/>
    <lineage>
        <taxon>unclassified sequences</taxon>
        <taxon>metagenomes</taxon>
        <taxon>ecological metagenomes</taxon>
    </lineage>
</organism>
<accession>A0A381UNV4</accession>
<proteinExistence type="predicted"/>
<protein>
    <submittedName>
        <fullName evidence="1">Uncharacterized protein</fullName>
    </submittedName>
</protein>
<evidence type="ECO:0000313" key="1">
    <source>
        <dbReference type="EMBL" id="SVA29842.1"/>
    </source>
</evidence>
<dbReference type="EMBL" id="UINC01006820">
    <property type="protein sequence ID" value="SVA29842.1"/>
    <property type="molecule type" value="Genomic_DNA"/>
</dbReference>
<reference evidence="1" key="1">
    <citation type="submission" date="2018-05" db="EMBL/GenBank/DDBJ databases">
        <authorList>
            <person name="Lanie J.A."/>
            <person name="Ng W.-L."/>
            <person name="Kazmierczak K.M."/>
            <person name="Andrzejewski T.M."/>
            <person name="Davidsen T.M."/>
            <person name="Wayne K.J."/>
            <person name="Tettelin H."/>
            <person name="Glass J.I."/>
            <person name="Rusch D."/>
            <person name="Podicherti R."/>
            <person name="Tsui H.-C.T."/>
            <person name="Winkler M.E."/>
        </authorList>
    </citation>
    <scope>NUCLEOTIDE SEQUENCE</scope>
</reference>
<name>A0A381UNV4_9ZZZZ</name>
<sequence length="84" mass="9469">MRFHITSNHTPEFCGMGNPGKFPPNPSWPERCKELGIEYVIGGGCQPEHFHLMVVETDEVEKLRDLMSPMLGRWTSVVSPVNVS</sequence>
<dbReference type="AlphaFoldDB" id="A0A381UNV4"/>